<organism evidence="8 9">
    <name type="scientific">Orchesella dallaii</name>
    <dbReference type="NCBI Taxonomy" id="48710"/>
    <lineage>
        <taxon>Eukaryota</taxon>
        <taxon>Metazoa</taxon>
        <taxon>Ecdysozoa</taxon>
        <taxon>Arthropoda</taxon>
        <taxon>Hexapoda</taxon>
        <taxon>Collembola</taxon>
        <taxon>Entomobryomorpha</taxon>
        <taxon>Entomobryoidea</taxon>
        <taxon>Orchesellidae</taxon>
        <taxon>Orchesellinae</taxon>
        <taxon>Orchesella</taxon>
    </lineage>
</organism>
<evidence type="ECO:0000256" key="3">
    <source>
        <dbReference type="ARBA" id="ARBA00013056"/>
    </source>
</evidence>
<proteinExistence type="predicted"/>
<comment type="subunit">
    <text evidence="2">Homodimer.</text>
</comment>
<dbReference type="EMBL" id="CAXLJM020000038">
    <property type="protein sequence ID" value="CAL8107727.1"/>
    <property type="molecule type" value="Genomic_DNA"/>
</dbReference>
<dbReference type="EC" id="3.1.1.96" evidence="3"/>
<dbReference type="InterPro" id="IPR023509">
    <property type="entry name" value="DTD-like_sf"/>
</dbReference>
<dbReference type="Proteomes" id="UP001642540">
    <property type="component" value="Unassembled WGS sequence"/>
</dbReference>
<dbReference type="PANTHER" id="PTHR10472:SF1">
    <property type="entry name" value="D-AMINOACYL-TRNA DEACYLASE 2"/>
    <property type="match status" value="1"/>
</dbReference>
<comment type="subcellular location">
    <subcellularLocation>
        <location evidence="1">Cytoplasm</location>
    </subcellularLocation>
</comment>
<evidence type="ECO:0000256" key="4">
    <source>
        <dbReference type="ARBA" id="ARBA00022490"/>
    </source>
</evidence>
<comment type="catalytic activity">
    <reaction evidence="7">
        <text>a D-aminoacyl-tRNA + H2O = a tRNA + a D-alpha-amino acid + H(+)</text>
        <dbReference type="Rhea" id="RHEA:13953"/>
        <dbReference type="Rhea" id="RHEA-COMP:10123"/>
        <dbReference type="Rhea" id="RHEA-COMP:10124"/>
        <dbReference type="ChEBI" id="CHEBI:15377"/>
        <dbReference type="ChEBI" id="CHEBI:15378"/>
        <dbReference type="ChEBI" id="CHEBI:59871"/>
        <dbReference type="ChEBI" id="CHEBI:78442"/>
        <dbReference type="ChEBI" id="CHEBI:79333"/>
        <dbReference type="EC" id="3.1.1.96"/>
    </reaction>
</comment>
<evidence type="ECO:0000313" key="9">
    <source>
        <dbReference type="Proteomes" id="UP001642540"/>
    </source>
</evidence>
<dbReference type="InterPro" id="IPR003732">
    <property type="entry name" value="Daa-tRNA_deacyls_DTD"/>
</dbReference>
<comment type="caution">
    <text evidence="8">The sequence shown here is derived from an EMBL/GenBank/DDBJ whole genome shotgun (WGS) entry which is preliminary data.</text>
</comment>
<evidence type="ECO:0000313" key="8">
    <source>
        <dbReference type="EMBL" id="CAL8107727.1"/>
    </source>
</evidence>
<keyword evidence="4" id="KW-0963">Cytoplasm</keyword>
<comment type="catalytic activity">
    <reaction evidence="6">
        <text>glycyl-tRNA(Ala) + H2O = tRNA(Ala) + glycine + H(+)</text>
        <dbReference type="Rhea" id="RHEA:53744"/>
        <dbReference type="Rhea" id="RHEA-COMP:9657"/>
        <dbReference type="Rhea" id="RHEA-COMP:13640"/>
        <dbReference type="ChEBI" id="CHEBI:15377"/>
        <dbReference type="ChEBI" id="CHEBI:15378"/>
        <dbReference type="ChEBI" id="CHEBI:57305"/>
        <dbReference type="ChEBI" id="CHEBI:78442"/>
        <dbReference type="ChEBI" id="CHEBI:78522"/>
        <dbReference type="EC" id="3.1.1.96"/>
    </reaction>
</comment>
<keyword evidence="9" id="KW-1185">Reference proteome</keyword>
<gene>
    <name evidence="8" type="ORF">ODALV1_LOCUS12759</name>
</gene>
<name>A0ABP1QQE3_9HEXA</name>
<evidence type="ECO:0000256" key="2">
    <source>
        <dbReference type="ARBA" id="ARBA00011738"/>
    </source>
</evidence>
<sequence>MSTSSTSISSSSSATPAKICKVVVQQCVKAELKFDTSDAPVSIGKGMVVFICFLHGATPDRIDSIVKAIMTVKLSEPDLPSSETPNSGESSNNVRRKSVVDCDYDILVVPQATLGGKLKGTGVQYHGLVSKDLGFELFHGFVKALKEFKAGARNGNVECGVYGARQILNMETNGPFTHVFEF</sequence>
<dbReference type="PANTHER" id="PTHR10472">
    <property type="entry name" value="D-TYROSYL-TRNA TYR DEACYLASE"/>
    <property type="match status" value="1"/>
</dbReference>
<evidence type="ECO:0000256" key="1">
    <source>
        <dbReference type="ARBA" id="ARBA00004496"/>
    </source>
</evidence>
<dbReference type="Pfam" id="PF02580">
    <property type="entry name" value="Tyr_Deacylase"/>
    <property type="match status" value="1"/>
</dbReference>
<reference evidence="8 9" key="1">
    <citation type="submission" date="2024-08" db="EMBL/GenBank/DDBJ databases">
        <authorList>
            <person name="Cucini C."/>
            <person name="Frati F."/>
        </authorList>
    </citation>
    <scope>NUCLEOTIDE SEQUENCE [LARGE SCALE GENOMIC DNA]</scope>
</reference>
<evidence type="ECO:0000256" key="7">
    <source>
        <dbReference type="ARBA" id="ARBA00048018"/>
    </source>
</evidence>
<dbReference type="Gene3D" id="3.50.80.10">
    <property type="entry name" value="D-tyrosyl-tRNA(Tyr) deacylase"/>
    <property type="match status" value="1"/>
</dbReference>
<protein>
    <recommendedName>
        <fullName evidence="3">D-aminoacyl-tRNA deacylase</fullName>
        <ecNumber evidence="3">3.1.1.96</ecNumber>
    </recommendedName>
</protein>
<accession>A0ABP1QQE3</accession>
<keyword evidence="5" id="KW-0378">Hydrolase</keyword>
<evidence type="ECO:0000256" key="6">
    <source>
        <dbReference type="ARBA" id="ARBA00047676"/>
    </source>
</evidence>
<dbReference type="SUPFAM" id="SSF69500">
    <property type="entry name" value="DTD-like"/>
    <property type="match status" value="1"/>
</dbReference>
<evidence type="ECO:0000256" key="5">
    <source>
        <dbReference type="ARBA" id="ARBA00022801"/>
    </source>
</evidence>